<protein>
    <submittedName>
        <fullName evidence="4">Uncharacterized protein</fullName>
    </submittedName>
</protein>
<dbReference type="KEGG" id="hae:halTADL_1935"/>
<dbReference type="Pfam" id="PF23379">
    <property type="entry name" value="DUF7096"/>
    <property type="match status" value="1"/>
</dbReference>
<dbReference type="OrthoDB" id="201701at2157"/>
<dbReference type="AlphaFoldDB" id="A0A1H6QTK9"/>
<feature type="domain" description="Fibronectin-III type-like" evidence="1">
    <location>
        <begin position="328"/>
        <end position="406"/>
    </location>
</feature>
<name>A0A1H6QTK9_9EURY</name>
<evidence type="ECO:0000259" key="2">
    <source>
        <dbReference type="Pfam" id="PF23375"/>
    </source>
</evidence>
<accession>A0A2H4Q2T9</accession>
<dbReference type="InterPro" id="IPR056397">
    <property type="entry name" value="Fn3_arc"/>
</dbReference>
<evidence type="ECO:0000259" key="3">
    <source>
        <dbReference type="Pfam" id="PF23379"/>
    </source>
</evidence>
<evidence type="ECO:0000259" key="1">
    <source>
        <dbReference type="Pfam" id="PF23374"/>
    </source>
</evidence>
<evidence type="ECO:0000313" key="5">
    <source>
        <dbReference type="Proteomes" id="UP000198888"/>
    </source>
</evidence>
<sequence>MKRLPLVIAILLITTVIGAGVGPLLGDTDSVGQADPVDFEPSYATQVTETTEADRGVINVLAIPTGDIERSELRRQYADLGPASEFDTGVTTDRLATRAIERQLESTSADAERESQLDAELSTVEAEVDGLETRERTATRAFSRGEIAPREFLIELATIHLKATVLRDRTAMLESRASTFDDERFSNSRFQRIEYDLQMLEGPLRAHAVAVLRAERPANRIMIETSDSGIALTAIDDGQYIREVTRKELRKNGTGELTPERAEELTQQQYPTLWNRSTSWSSAGPGSLFVMSVNFEQGGFQTFIDGPSERTFIEHQQLPLDTVITGSETTKIQDGLNVTVEQTYAGGPFRLTVTDESTGEPVEATVTVGQDGQESQTVGTTDAEGALWALSPRGTFTITIFGEGNSAAFIDITPPAPETVTTAE</sequence>
<dbReference type="Pfam" id="PF23374">
    <property type="entry name" value="Fn3_arc"/>
    <property type="match status" value="1"/>
</dbReference>
<accession>A0A1H6QTK9</accession>
<keyword evidence="5" id="KW-1185">Reference proteome</keyword>
<dbReference type="RefSeq" id="WP_089670548.1">
    <property type="nucleotide sequence ID" value="NZ_CP024845.1"/>
</dbReference>
<proteinExistence type="predicted"/>
<dbReference type="GeneID" id="35002719"/>
<feature type="domain" description="DUF7096" evidence="3">
    <location>
        <begin position="4"/>
        <end position="212"/>
    </location>
</feature>
<organism evidence="4 5">
    <name type="scientific">Halohasta litchfieldiae</name>
    <dbReference type="NCBI Taxonomy" id="1073996"/>
    <lineage>
        <taxon>Archaea</taxon>
        <taxon>Methanobacteriati</taxon>
        <taxon>Methanobacteriota</taxon>
        <taxon>Stenosarchaea group</taxon>
        <taxon>Halobacteria</taxon>
        <taxon>Halobacteriales</taxon>
        <taxon>Haloferacaceae</taxon>
        <taxon>Halohasta</taxon>
    </lineage>
</organism>
<dbReference type="InterPro" id="IPR055522">
    <property type="entry name" value="DUF7096"/>
</dbReference>
<dbReference type="Pfam" id="PF23375">
    <property type="entry name" value="DUF7094"/>
    <property type="match status" value="1"/>
</dbReference>
<dbReference type="EMBL" id="FNYR01000001">
    <property type="protein sequence ID" value="SEI46949.1"/>
    <property type="molecule type" value="Genomic_DNA"/>
</dbReference>
<dbReference type="Gene3D" id="2.60.40.1120">
    <property type="entry name" value="Carboxypeptidase-like, regulatory domain"/>
    <property type="match status" value="1"/>
</dbReference>
<dbReference type="Proteomes" id="UP000198888">
    <property type="component" value="Unassembled WGS sequence"/>
</dbReference>
<dbReference type="InterPro" id="IPR055520">
    <property type="entry name" value="DUF7094"/>
</dbReference>
<dbReference type="STRING" id="1073996.SAMN05444271_10129"/>
<evidence type="ECO:0000313" key="4">
    <source>
        <dbReference type="EMBL" id="SEI46949.1"/>
    </source>
</evidence>
<gene>
    <name evidence="4" type="ORF">SAMN05444271_10129</name>
</gene>
<reference evidence="4 5" key="1">
    <citation type="submission" date="2016-10" db="EMBL/GenBank/DDBJ databases">
        <authorList>
            <person name="de Groot N.N."/>
        </authorList>
    </citation>
    <scope>NUCLEOTIDE SEQUENCE [LARGE SCALE GENOMIC DNA]</scope>
    <source>
        <strain evidence="4 5">DSM 22187</strain>
    </source>
</reference>
<feature type="domain" description="DUF7094" evidence="2">
    <location>
        <begin position="222"/>
        <end position="322"/>
    </location>
</feature>